<dbReference type="InterPro" id="IPR006887">
    <property type="entry name" value="P4R3-like_central_dom"/>
</dbReference>
<feature type="domain" description="PP4R3 EVH1-like" evidence="6">
    <location>
        <begin position="9"/>
        <end position="104"/>
    </location>
</feature>
<dbReference type="Pfam" id="PF22972">
    <property type="entry name" value="EVH1_PP4R3"/>
    <property type="match status" value="1"/>
</dbReference>
<dbReference type="GO" id="GO:0005654">
    <property type="term" value="C:nucleoplasm"/>
    <property type="evidence" value="ECO:0007669"/>
    <property type="project" value="TreeGrafter"/>
</dbReference>
<feature type="compositionally biased region" description="Acidic residues" evidence="4">
    <location>
        <begin position="846"/>
        <end position="859"/>
    </location>
</feature>
<dbReference type="GO" id="GO:0072542">
    <property type="term" value="F:protein phosphatase activator activity"/>
    <property type="evidence" value="ECO:0007669"/>
    <property type="project" value="TreeGrafter"/>
</dbReference>
<dbReference type="Proteomes" id="UP000281553">
    <property type="component" value="Unassembled WGS sequence"/>
</dbReference>
<dbReference type="GO" id="GO:0006974">
    <property type="term" value="P:DNA damage response"/>
    <property type="evidence" value="ECO:0007669"/>
    <property type="project" value="TreeGrafter"/>
</dbReference>
<proteinExistence type="inferred from homology"/>
<evidence type="ECO:0000256" key="2">
    <source>
        <dbReference type="ARBA" id="ARBA00008809"/>
    </source>
</evidence>
<comment type="subcellular location">
    <subcellularLocation>
        <location evidence="1">Nucleus</location>
    </subcellularLocation>
</comment>
<feature type="region of interest" description="Disordered" evidence="4">
    <location>
        <begin position="732"/>
        <end position="768"/>
    </location>
</feature>
<keyword evidence="3" id="KW-0539">Nucleus</keyword>
<dbReference type="InterPro" id="IPR011989">
    <property type="entry name" value="ARM-like"/>
</dbReference>
<accession>A0A3P7NQV7</accession>
<evidence type="ECO:0000259" key="5">
    <source>
        <dbReference type="Pfam" id="PF04802"/>
    </source>
</evidence>
<sequence>MSTSEANTRRRVKLYMLNEERQWDDKGTGHVSALYTEQNNIALVVISETDGSCLLESKIQSDTAYQKQQETLIVWSEGDNMDLALSFQEKAGCDDIWEKICRVQGKDPSVEITQDVVDESDDADDVESYTTNTSQSLQTFELPPCELSRLEEIAEVVGQPQGILQKRERIVAILERTNYLRQLVDLFHKAEDLEDIDPSGRTRHREFLKNQAKFKEVLPLHNTELVNKIHQTYRVQYIQDCCLPPPCLFDDQTMHVLKSFITLNKIEIISALQDDEEFMLQLFNRLKSPSTSETYRRELALFVKEFCNLSVQTDQKDNFLNCLFSHGALSTVEVLLMFDDRDVKAAALEILHAFVENQPSVVREYVYKDNNHLSDDNRILINLMITQLLNDSDPELSDAFLLGYMLRMLIDPDNMNNTGGRSEKTEFLSFFYKRCIGTLAKPLFDNTVHEKPLHDDYHTALVLSNVLELLTFCIENHAYHMKNYCLHRDVVKRVLTLLSSNHKFLVLGEFVSFSNASAFQGALRLLRRVVNLKEEFYNRYLVKNNLFKPVVELFISNGHRYNMIDSAIIELFDYIRAENINLLITHIVERHWDSLKDVSYVQTFNGLKERYDALHRPSRTDSPLVFGQQGSINVTATNARFHRNSAEFDDDEEQWFGRDDDDDEEETSPTGILTHAGVTSDSQSAAAGGLLTAPLGSSIDSLVYCRAPMLSMTASLSSPPSAVDRTAATLAGDDEKLEKKSPERSPPTHGLIPLHERATPDSPHPLRHSLLRQSAPISIHIKSTILNGNSCADAANKTAAIVMKSSGVEADNSVNSKESKSEDEDEDDAETAASEKVDGIVGLVDYSDEESDEDTEDSQPEGTASSGAVAVSSLPEVSDVTNCDSTEGAPVADTEQPEAKSPPASSLVAEVETS</sequence>
<name>A0A3P7NQV7_DIBLA</name>
<feature type="compositionally biased region" description="Acidic residues" evidence="4">
    <location>
        <begin position="821"/>
        <end position="830"/>
    </location>
</feature>
<dbReference type="EMBL" id="UYRU01050156">
    <property type="protein sequence ID" value="VDN10862.1"/>
    <property type="molecule type" value="Genomic_DNA"/>
</dbReference>
<dbReference type="SUPFAM" id="SSF48371">
    <property type="entry name" value="ARM repeat"/>
    <property type="match status" value="1"/>
</dbReference>
<evidence type="ECO:0000313" key="7">
    <source>
        <dbReference type="EMBL" id="VDN10862.1"/>
    </source>
</evidence>
<feature type="compositionally biased region" description="Low complexity" evidence="4">
    <location>
        <begin position="864"/>
        <end position="873"/>
    </location>
</feature>
<evidence type="ECO:0000259" key="6">
    <source>
        <dbReference type="Pfam" id="PF22972"/>
    </source>
</evidence>
<evidence type="ECO:0000256" key="3">
    <source>
        <dbReference type="ARBA" id="ARBA00023242"/>
    </source>
</evidence>
<organism evidence="7 8">
    <name type="scientific">Dibothriocephalus latus</name>
    <name type="common">Fish tapeworm</name>
    <name type="synonym">Diphyllobothrium latum</name>
    <dbReference type="NCBI Taxonomy" id="60516"/>
    <lineage>
        <taxon>Eukaryota</taxon>
        <taxon>Metazoa</taxon>
        <taxon>Spiralia</taxon>
        <taxon>Lophotrochozoa</taxon>
        <taxon>Platyhelminthes</taxon>
        <taxon>Cestoda</taxon>
        <taxon>Eucestoda</taxon>
        <taxon>Diphyllobothriidea</taxon>
        <taxon>Diphyllobothriidae</taxon>
        <taxon>Dibothriocephalus</taxon>
    </lineage>
</organism>
<dbReference type="Pfam" id="PF04802">
    <property type="entry name" value="PP4R3"/>
    <property type="match status" value="1"/>
</dbReference>
<dbReference type="InterPro" id="IPR016024">
    <property type="entry name" value="ARM-type_fold"/>
</dbReference>
<dbReference type="SUPFAM" id="SSF50729">
    <property type="entry name" value="PH domain-like"/>
    <property type="match status" value="1"/>
</dbReference>
<feature type="domain" description="Serine/threonine-protein phosphatase 4 regulatory subunit 3-like central" evidence="5">
    <location>
        <begin position="198"/>
        <end position="612"/>
    </location>
</feature>
<gene>
    <name evidence="7" type="ORF">DILT_LOCUS6693</name>
</gene>
<comment type="similarity">
    <text evidence="2">Belongs to the SMEK family.</text>
</comment>
<dbReference type="Gene3D" id="1.25.10.10">
    <property type="entry name" value="Leucine-rich Repeat Variant"/>
    <property type="match status" value="1"/>
</dbReference>
<dbReference type="InterPro" id="IPR011993">
    <property type="entry name" value="PH-like_dom_sf"/>
</dbReference>
<feature type="region of interest" description="Disordered" evidence="4">
    <location>
        <begin position="649"/>
        <end position="681"/>
    </location>
</feature>
<dbReference type="Gene3D" id="2.30.29.30">
    <property type="entry name" value="Pleckstrin-homology domain (PH domain)/Phosphotyrosine-binding domain (PTB)"/>
    <property type="match status" value="1"/>
</dbReference>
<dbReference type="PANTHER" id="PTHR23318:SF0">
    <property type="entry name" value="SERINE_THREONINE-PROTEIN PHOSPHATASE 4 REGULATORY SUBUNIT 3"/>
    <property type="match status" value="1"/>
</dbReference>
<dbReference type="PANTHER" id="PTHR23318">
    <property type="entry name" value="ATP SYNTHASE GAMMA-RELATED"/>
    <property type="match status" value="1"/>
</dbReference>
<dbReference type="InterPro" id="IPR055236">
    <property type="entry name" value="EVH1_PP4R3"/>
</dbReference>
<dbReference type="GO" id="GO:0030289">
    <property type="term" value="C:protein phosphatase 4 complex"/>
    <property type="evidence" value="ECO:0007669"/>
    <property type="project" value="TreeGrafter"/>
</dbReference>
<feature type="compositionally biased region" description="Basic and acidic residues" evidence="4">
    <location>
        <begin position="733"/>
        <end position="743"/>
    </location>
</feature>
<dbReference type="InterPro" id="IPR051137">
    <property type="entry name" value="PP4R3-like"/>
</dbReference>
<protein>
    <submittedName>
        <fullName evidence="7">Uncharacterized protein</fullName>
    </submittedName>
</protein>
<keyword evidence="8" id="KW-1185">Reference proteome</keyword>
<feature type="region of interest" description="Disordered" evidence="4">
    <location>
        <begin position="808"/>
        <end position="914"/>
    </location>
</feature>
<reference evidence="7 8" key="1">
    <citation type="submission" date="2018-11" db="EMBL/GenBank/DDBJ databases">
        <authorList>
            <consortium name="Pathogen Informatics"/>
        </authorList>
    </citation>
    <scope>NUCLEOTIDE SEQUENCE [LARGE SCALE GENOMIC DNA]</scope>
</reference>
<evidence type="ECO:0000313" key="8">
    <source>
        <dbReference type="Proteomes" id="UP000281553"/>
    </source>
</evidence>
<evidence type="ECO:0000256" key="1">
    <source>
        <dbReference type="ARBA" id="ARBA00004123"/>
    </source>
</evidence>
<dbReference type="AlphaFoldDB" id="A0A3P7NQV7"/>
<feature type="compositionally biased region" description="Acidic residues" evidence="4">
    <location>
        <begin position="649"/>
        <end position="667"/>
    </location>
</feature>
<evidence type="ECO:0000256" key="4">
    <source>
        <dbReference type="SAM" id="MobiDB-lite"/>
    </source>
</evidence>
<dbReference type="OrthoDB" id="27483at2759"/>
<dbReference type="FunFam" id="2.30.29.30:FF:000051">
    <property type="entry name" value="Serine/threonine-protein phosphatase 4 regulatory subunit 3B"/>
    <property type="match status" value="1"/>
</dbReference>